<dbReference type="Proteomes" id="UP000251891">
    <property type="component" value="Unassembled WGS sequence"/>
</dbReference>
<dbReference type="AlphaFoldDB" id="A0A365GYP5"/>
<accession>A0A365GYP5</accession>
<gene>
    <name evidence="1" type="ORF">DPM19_26790</name>
</gene>
<organism evidence="1 2">
    <name type="scientific">Actinomadura craniellae</name>
    <dbReference type="NCBI Taxonomy" id="2231787"/>
    <lineage>
        <taxon>Bacteria</taxon>
        <taxon>Bacillati</taxon>
        <taxon>Actinomycetota</taxon>
        <taxon>Actinomycetes</taxon>
        <taxon>Streptosporangiales</taxon>
        <taxon>Thermomonosporaceae</taxon>
        <taxon>Actinomadura</taxon>
    </lineage>
</organism>
<evidence type="ECO:0000313" key="1">
    <source>
        <dbReference type="EMBL" id="RAY11964.1"/>
    </source>
</evidence>
<comment type="caution">
    <text evidence="1">The sequence shown here is derived from an EMBL/GenBank/DDBJ whole genome shotgun (WGS) entry which is preliminary data.</text>
</comment>
<protein>
    <submittedName>
        <fullName evidence="1">Uncharacterized protein</fullName>
    </submittedName>
</protein>
<keyword evidence="2" id="KW-1185">Reference proteome</keyword>
<proteinExistence type="predicted"/>
<name>A0A365GYP5_9ACTN</name>
<sequence length="95" mass="10794">MTLASYLDKSTREFYYTFSNTPIESGQTGYIGFGVIRFRRSEGKWIPDRGFFISGNEGESYRHHTMVQLDSIPDDAESAREIFTSKLGLPSQQGD</sequence>
<reference evidence="1 2" key="1">
    <citation type="submission" date="2018-06" db="EMBL/GenBank/DDBJ databases">
        <title>Actinomadura craniellae sp. nov. isolated from marine sponge Craniella sp.</title>
        <authorList>
            <person name="Li L."/>
            <person name="Xu Q.H."/>
            <person name="Lin H.W."/>
            <person name="Lu Y.H."/>
        </authorList>
    </citation>
    <scope>NUCLEOTIDE SEQUENCE [LARGE SCALE GENOMIC DNA]</scope>
    <source>
        <strain evidence="1 2">LHW63021</strain>
    </source>
</reference>
<evidence type="ECO:0000313" key="2">
    <source>
        <dbReference type="Proteomes" id="UP000251891"/>
    </source>
</evidence>
<dbReference type="EMBL" id="QLYX01000015">
    <property type="protein sequence ID" value="RAY11964.1"/>
    <property type="molecule type" value="Genomic_DNA"/>
</dbReference>